<dbReference type="Pfam" id="PF07732">
    <property type="entry name" value="Cu-oxidase_3"/>
    <property type="match status" value="1"/>
</dbReference>
<feature type="region of interest" description="Disordered" evidence="5">
    <location>
        <begin position="255"/>
        <end position="326"/>
    </location>
</feature>
<keyword evidence="3" id="KW-1015">Disulfide bond</keyword>
<dbReference type="PANTHER" id="PTHR11709">
    <property type="entry name" value="MULTI-COPPER OXIDASE"/>
    <property type="match status" value="1"/>
</dbReference>
<evidence type="ECO:0000259" key="7">
    <source>
        <dbReference type="Pfam" id="PF00394"/>
    </source>
</evidence>
<sequence>MSDPWPDAATDHQQPFFDPASNDDPSSSTRWMRPSRRKRVSAISVILILTLPFVFLLWMTSWVADHPQPEAHSASESQDAFVLNPQFDLTSGPQTRVYHWTVSTIPFLSGNHNAKNRTVVNGCSPGPLIEANAHDRILVYVTNGLAEEGTSIHWHGLPQPDTPFYDGAPGISQCPIPPGETLLYNFTFGGWTGTTWWHGHDSMQHTDGLYGPLIVHASPSAETLGQTYSGEHVLTFADILETPGTELLKTYRASQSIETTPEPVPDSLAINGKGGGSHPAEAADRRGNNIQAGTPGSPVVAARAPQETHGEEDNPGYPTPTNGGEEGYFEVEVEEGTTTRLRLIHAGTFAPMRISVDAHVLTIIAADGTPVTPIGVQDLVLQPAQRYDVLVTREQGDERQEFWIRAKMIDDKFAYVNHHMQPEARAILRYTSVPTSTSALAPLPTTPPGPWRTLEGEVEWYALPEFNEWALRPAGDSRSSSRATTADSFPNTNIYTIPFIFSIQRTHDRDWRSFINGTSWEIPPPGEAALVADTAGIYTDAGPSGVTAWPIVYPGNQLIAPLKFNQTVDFVITNLDDGDHPFNLHGYAPWLLGVGTGRYKVAKDYVNLDTTNPLRRDTFTVPSRGWAVVRILANNPGYWAFHCHIVWHMMGGGIFQLAVSPGPGANKLTFPNDIMEQCRMWSV</sequence>
<dbReference type="Pfam" id="PF00394">
    <property type="entry name" value="Cu-oxidase"/>
    <property type="match status" value="1"/>
</dbReference>
<accession>A0A8H6YQ82</accession>
<dbReference type="OrthoDB" id="2121828at2759"/>
<dbReference type="InterPro" id="IPR045087">
    <property type="entry name" value="Cu-oxidase_fam"/>
</dbReference>
<dbReference type="InterPro" id="IPR011707">
    <property type="entry name" value="Cu-oxidase-like_N"/>
</dbReference>
<comment type="similarity">
    <text evidence="1">Belongs to the multicopper oxidase family.</text>
</comment>
<evidence type="ECO:0000313" key="10">
    <source>
        <dbReference type="EMBL" id="KAF7363167.1"/>
    </source>
</evidence>
<dbReference type="SUPFAM" id="SSF49503">
    <property type="entry name" value="Cupredoxins"/>
    <property type="match status" value="3"/>
</dbReference>
<evidence type="ECO:0000256" key="1">
    <source>
        <dbReference type="ARBA" id="ARBA00010609"/>
    </source>
</evidence>
<evidence type="ECO:0000256" key="4">
    <source>
        <dbReference type="ARBA" id="ARBA00023180"/>
    </source>
</evidence>
<feature type="region of interest" description="Disordered" evidence="5">
    <location>
        <begin position="1"/>
        <end position="33"/>
    </location>
</feature>
<dbReference type="PANTHER" id="PTHR11709:SF414">
    <property type="entry name" value="ADR239WP"/>
    <property type="match status" value="1"/>
</dbReference>
<feature type="domain" description="Plastocyanin-like" evidence="9">
    <location>
        <begin position="113"/>
        <end position="218"/>
    </location>
</feature>
<proteinExistence type="inferred from homology"/>
<dbReference type="AlphaFoldDB" id="A0A8H6YQ82"/>
<feature type="domain" description="Plastocyanin-like" evidence="7">
    <location>
        <begin position="231"/>
        <end position="431"/>
    </location>
</feature>
<dbReference type="CDD" id="cd13910">
    <property type="entry name" value="CuRO_3_MCO_like_4"/>
    <property type="match status" value="1"/>
</dbReference>
<evidence type="ECO:0000256" key="3">
    <source>
        <dbReference type="ARBA" id="ARBA00023157"/>
    </source>
</evidence>
<evidence type="ECO:0000256" key="2">
    <source>
        <dbReference type="ARBA" id="ARBA00023008"/>
    </source>
</evidence>
<keyword evidence="2" id="KW-0186">Copper</keyword>
<gene>
    <name evidence="10" type="ORF">MVEN_00669200</name>
</gene>
<keyword evidence="6" id="KW-0812">Transmembrane</keyword>
<keyword evidence="6" id="KW-1133">Transmembrane helix</keyword>
<dbReference type="GO" id="GO:0016491">
    <property type="term" value="F:oxidoreductase activity"/>
    <property type="evidence" value="ECO:0007669"/>
    <property type="project" value="InterPro"/>
</dbReference>
<evidence type="ECO:0000313" key="11">
    <source>
        <dbReference type="Proteomes" id="UP000620124"/>
    </source>
</evidence>
<dbReference type="InterPro" id="IPR011706">
    <property type="entry name" value="Cu-oxidase_C"/>
</dbReference>
<reference evidence="10" key="1">
    <citation type="submission" date="2020-05" db="EMBL/GenBank/DDBJ databases">
        <title>Mycena genomes resolve the evolution of fungal bioluminescence.</title>
        <authorList>
            <person name="Tsai I.J."/>
        </authorList>
    </citation>
    <scope>NUCLEOTIDE SEQUENCE</scope>
    <source>
        <strain evidence="10">CCC161011</strain>
    </source>
</reference>
<dbReference type="EMBL" id="JACAZI010000004">
    <property type="protein sequence ID" value="KAF7363167.1"/>
    <property type="molecule type" value="Genomic_DNA"/>
</dbReference>
<dbReference type="GO" id="GO:0005507">
    <property type="term" value="F:copper ion binding"/>
    <property type="evidence" value="ECO:0007669"/>
    <property type="project" value="InterPro"/>
</dbReference>
<organism evidence="10 11">
    <name type="scientific">Mycena venus</name>
    <dbReference type="NCBI Taxonomy" id="2733690"/>
    <lineage>
        <taxon>Eukaryota</taxon>
        <taxon>Fungi</taxon>
        <taxon>Dikarya</taxon>
        <taxon>Basidiomycota</taxon>
        <taxon>Agaricomycotina</taxon>
        <taxon>Agaricomycetes</taxon>
        <taxon>Agaricomycetidae</taxon>
        <taxon>Agaricales</taxon>
        <taxon>Marasmiineae</taxon>
        <taxon>Mycenaceae</taxon>
        <taxon>Mycena</taxon>
    </lineage>
</organism>
<feature type="transmembrane region" description="Helical" evidence="6">
    <location>
        <begin position="40"/>
        <end position="59"/>
    </location>
</feature>
<feature type="domain" description="Plastocyanin-like" evidence="8">
    <location>
        <begin position="553"/>
        <end position="662"/>
    </location>
</feature>
<dbReference type="InterPro" id="IPR008972">
    <property type="entry name" value="Cupredoxin"/>
</dbReference>
<evidence type="ECO:0000256" key="6">
    <source>
        <dbReference type="SAM" id="Phobius"/>
    </source>
</evidence>
<protein>
    <submittedName>
        <fullName evidence="10">Multicopper oxidase</fullName>
    </submittedName>
</protein>
<keyword evidence="11" id="KW-1185">Reference proteome</keyword>
<keyword evidence="6" id="KW-0472">Membrane</keyword>
<keyword evidence="4" id="KW-0325">Glycoprotein</keyword>
<evidence type="ECO:0000259" key="9">
    <source>
        <dbReference type="Pfam" id="PF07732"/>
    </source>
</evidence>
<evidence type="ECO:0000259" key="8">
    <source>
        <dbReference type="Pfam" id="PF07731"/>
    </source>
</evidence>
<dbReference type="InterPro" id="IPR001117">
    <property type="entry name" value="Cu-oxidase_2nd"/>
</dbReference>
<evidence type="ECO:0000256" key="5">
    <source>
        <dbReference type="SAM" id="MobiDB-lite"/>
    </source>
</evidence>
<dbReference type="Pfam" id="PF07731">
    <property type="entry name" value="Cu-oxidase_2"/>
    <property type="match status" value="1"/>
</dbReference>
<comment type="caution">
    <text evidence="10">The sequence shown here is derived from an EMBL/GenBank/DDBJ whole genome shotgun (WGS) entry which is preliminary data.</text>
</comment>
<dbReference type="Proteomes" id="UP000620124">
    <property type="component" value="Unassembled WGS sequence"/>
</dbReference>
<dbReference type="Gene3D" id="2.60.40.420">
    <property type="entry name" value="Cupredoxins - blue copper proteins"/>
    <property type="match status" value="3"/>
</dbReference>
<name>A0A8H6YQ82_9AGAR</name>